<accession>A0A6P3VDC2</accession>
<proteinExistence type="inferred from homology"/>
<keyword evidence="4" id="KW-0964">Secreted</keyword>
<feature type="chain" id="PRO_5028055478" evidence="8">
    <location>
        <begin position="21"/>
        <end position="256"/>
    </location>
</feature>
<dbReference type="PANTHER" id="PTHR11430:SF13">
    <property type="entry name" value="NEUTROPHIL GELATINASE-ASSOCIATED LIPOCALIN"/>
    <property type="match status" value="1"/>
</dbReference>
<evidence type="ECO:0000256" key="3">
    <source>
        <dbReference type="ARBA" id="ARBA00022448"/>
    </source>
</evidence>
<dbReference type="OrthoDB" id="9048943at2759"/>
<dbReference type="GeneID" id="105743591"/>
<keyword evidence="5 8" id="KW-0732">Signal</keyword>
<dbReference type="InterPro" id="IPR003087">
    <property type="entry name" value="LCN2/LCN12"/>
</dbReference>
<evidence type="ECO:0000259" key="9">
    <source>
        <dbReference type="Pfam" id="PF00061"/>
    </source>
</evidence>
<organism evidence="10 11">
    <name type="scientific">Octodon degus</name>
    <name type="common">Degu</name>
    <name type="synonym">Sciurus degus</name>
    <dbReference type="NCBI Taxonomy" id="10160"/>
    <lineage>
        <taxon>Eukaryota</taxon>
        <taxon>Metazoa</taxon>
        <taxon>Chordata</taxon>
        <taxon>Craniata</taxon>
        <taxon>Vertebrata</taxon>
        <taxon>Euteleostomi</taxon>
        <taxon>Mammalia</taxon>
        <taxon>Eutheria</taxon>
        <taxon>Euarchontoglires</taxon>
        <taxon>Glires</taxon>
        <taxon>Rodentia</taxon>
        <taxon>Hystricomorpha</taxon>
        <taxon>Octodontidae</taxon>
        <taxon>Octodon</taxon>
    </lineage>
</organism>
<dbReference type="GO" id="GO:0005615">
    <property type="term" value="C:extracellular space"/>
    <property type="evidence" value="ECO:0007669"/>
    <property type="project" value="TreeGrafter"/>
</dbReference>
<dbReference type="PRINTS" id="PR00179">
    <property type="entry name" value="LIPOCALIN"/>
</dbReference>
<evidence type="ECO:0000256" key="7">
    <source>
        <dbReference type="ARBA" id="ARBA00023180"/>
    </source>
</evidence>
<dbReference type="AlphaFoldDB" id="A0A6P3VDC2"/>
<dbReference type="InterPro" id="IPR000566">
    <property type="entry name" value="Lipocln_cytosolic_FA-bd_dom"/>
</dbReference>
<keyword evidence="7" id="KW-0325">Glycoprotein</keyword>
<feature type="signal peptide" evidence="8">
    <location>
        <begin position="1"/>
        <end position="20"/>
    </location>
</feature>
<dbReference type="RefSeq" id="XP_012372433.1">
    <property type="nucleotide sequence ID" value="XM_012516979.1"/>
</dbReference>
<comment type="similarity">
    <text evidence="2">Belongs to the calycin superfamily. Lipocalin family.</text>
</comment>
<comment type="subcellular location">
    <subcellularLocation>
        <location evidence="1">Secreted</location>
    </subcellularLocation>
</comment>
<dbReference type="PANTHER" id="PTHR11430">
    <property type="entry name" value="LIPOCALIN"/>
    <property type="match status" value="1"/>
</dbReference>
<sequence length="256" mass="29021">MALALLWLGFTLLWALQTHAKYSPLYQNLSQSLGPSLSINSLQPDFKADKGKWYAIGVAVNDIHYRKESRINMYSNFFYLKKKDSCVLSTLILMEGVCEIWFEDLSSSGRPGEFTLRNINDISEIENYTLRVVSTDYKHFALVFLKVTVPNSEHIIVTLYGRTKKLGRKLKRKFIKFSKSVGLTKKNIIFTNPIACQCLQYLSILFFLSLLCSVVSGSPTSHNAHESDERPFLQHSAAHTAEAKCTLLMEPPLSAK</sequence>
<dbReference type="InterPro" id="IPR002345">
    <property type="entry name" value="Lipocalin"/>
</dbReference>
<evidence type="ECO:0000256" key="6">
    <source>
        <dbReference type="ARBA" id="ARBA00023157"/>
    </source>
</evidence>
<evidence type="ECO:0000256" key="8">
    <source>
        <dbReference type="SAM" id="SignalP"/>
    </source>
</evidence>
<keyword evidence="10" id="KW-1185">Reference proteome</keyword>
<evidence type="ECO:0000313" key="11">
    <source>
        <dbReference type="RefSeq" id="XP_012372433.1"/>
    </source>
</evidence>
<name>A0A6P3VDC2_OCTDE</name>
<evidence type="ECO:0000313" key="10">
    <source>
        <dbReference type="Proteomes" id="UP000515203"/>
    </source>
</evidence>
<evidence type="ECO:0000256" key="1">
    <source>
        <dbReference type="ARBA" id="ARBA00004613"/>
    </source>
</evidence>
<protein>
    <submittedName>
        <fullName evidence="11">Neutrophil gelatinase-associated lipocalin-like</fullName>
    </submittedName>
</protein>
<evidence type="ECO:0000256" key="2">
    <source>
        <dbReference type="ARBA" id="ARBA00006889"/>
    </source>
</evidence>
<dbReference type="InterPro" id="IPR012674">
    <property type="entry name" value="Calycin"/>
</dbReference>
<keyword evidence="6" id="KW-1015">Disulfide bond</keyword>
<feature type="domain" description="Lipocalin/cytosolic fatty-acid binding" evidence="9">
    <location>
        <begin position="51"/>
        <end position="192"/>
    </location>
</feature>
<dbReference type="PRINTS" id="PR01275">
    <property type="entry name" value="NGELATINASE"/>
</dbReference>
<dbReference type="GO" id="GO:0036094">
    <property type="term" value="F:small molecule binding"/>
    <property type="evidence" value="ECO:0007669"/>
    <property type="project" value="InterPro"/>
</dbReference>
<dbReference type="Proteomes" id="UP000515203">
    <property type="component" value="Unplaced"/>
</dbReference>
<gene>
    <name evidence="11" type="primary">LOC105743591</name>
</gene>
<reference evidence="11" key="1">
    <citation type="submission" date="2025-08" db="UniProtKB">
        <authorList>
            <consortium name="RefSeq"/>
        </authorList>
    </citation>
    <scope>IDENTIFICATION</scope>
</reference>
<keyword evidence="3" id="KW-0813">Transport</keyword>
<dbReference type="Gene3D" id="2.40.128.20">
    <property type="match status" value="1"/>
</dbReference>
<dbReference type="InParanoid" id="A0A6P3VDC2"/>
<dbReference type="SUPFAM" id="SSF50814">
    <property type="entry name" value="Lipocalins"/>
    <property type="match status" value="1"/>
</dbReference>
<evidence type="ECO:0000256" key="5">
    <source>
        <dbReference type="ARBA" id="ARBA00022729"/>
    </source>
</evidence>
<dbReference type="Pfam" id="PF00061">
    <property type="entry name" value="Lipocalin"/>
    <property type="match status" value="1"/>
</dbReference>
<evidence type="ECO:0000256" key="4">
    <source>
        <dbReference type="ARBA" id="ARBA00022525"/>
    </source>
</evidence>